<dbReference type="PANTHER" id="PTHR31672">
    <property type="entry name" value="BNACNNG10540D PROTEIN"/>
    <property type="match status" value="1"/>
</dbReference>
<accession>A0A834X101</accession>
<reference evidence="2" key="1">
    <citation type="submission" date="2020-09" db="EMBL/GenBank/DDBJ databases">
        <title>Genome-Enabled Discovery of Anthraquinone Biosynthesis in Senna tora.</title>
        <authorList>
            <person name="Kang S.-H."/>
            <person name="Pandey R.P."/>
            <person name="Lee C.-M."/>
            <person name="Sim J.-S."/>
            <person name="Jeong J.-T."/>
            <person name="Choi B.-S."/>
            <person name="Jung M."/>
            <person name="Ginzburg D."/>
            <person name="Zhao K."/>
            <person name="Won S.Y."/>
            <person name="Oh T.-J."/>
            <person name="Yu Y."/>
            <person name="Kim N.-H."/>
            <person name="Lee O.R."/>
            <person name="Lee T.-H."/>
            <person name="Bashyal P."/>
            <person name="Kim T.-S."/>
            <person name="Lee W.-H."/>
            <person name="Kawkins C."/>
            <person name="Kim C.-K."/>
            <person name="Kim J.S."/>
            <person name="Ahn B.O."/>
            <person name="Rhee S.Y."/>
            <person name="Sohng J.K."/>
        </authorList>
    </citation>
    <scope>NUCLEOTIDE SEQUENCE</scope>
    <source>
        <tissue evidence="2">Leaf</tissue>
    </source>
</reference>
<evidence type="ECO:0000313" key="2">
    <source>
        <dbReference type="EMBL" id="KAF7836435.1"/>
    </source>
</evidence>
<sequence>MDAGTRFPLLIRKHEGQFNGKEGSYITGNSKGEGTIQEKEEDKKQCMLPVPYLPKDCISNIIVRLPYSSLLDSRLVSKQWYNIISSPVFIDAYLRRSESVLIFQTPLPIENYNDFPMASSSSSLVERPRSFSVEEHFQPSFVPLLWQTVPTKKFSLQFVDFKGEKCKKEEYNVSFQGSIRAACNGLILLDSEAKKRKLIVLNPVTRKLIPLPLGTLCPAHKESYGFALSIDTGLYKVVHLFHDELGYASCEILDLKNRIWRAVNGPALGLVKWFGYKPVSAAGALHWVPQIDRNEYIVSLEVHTEKFYTVKLPRSCRTYDRIIEMNGFLGLVIHEEFNQIDIWVLKRRTGEGEEWRKHHSIIVGCLWDMIPLFSSKDQ</sequence>
<dbReference type="PROSITE" id="PS50181">
    <property type="entry name" value="FBOX"/>
    <property type="match status" value="1"/>
</dbReference>
<dbReference type="OrthoDB" id="1938527at2759"/>
<dbReference type="InterPro" id="IPR017451">
    <property type="entry name" value="F-box-assoc_interact_dom"/>
</dbReference>
<gene>
    <name evidence="2" type="ORF">G2W53_011294</name>
</gene>
<evidence type="ECO:0000259" key="1">
    <source>
        <dbReference type="PROSITE" id="PS50181"/>
    </source>
</evidence>
<dbReference type="SUPFAM" id="SSF81383">
    <property type="entry name" value="F-box domain"/>
    <property type="match status" value="1"/>
</dbReference>
<proteinExistence type="predicted"/>
<dbReference type="InterPro" id="IPR036047">
    <property type="entry name" value="F-box-like_dom_sf"/>
</dbReference>
<dbReference type="AlphaFoldDB" id="A0A834X101"/>
<protein>
    <submittedName>
        <fullName evidence="2">F-box/LRR-repeat/kelch-repeat protein</fullName>
    </submittedName>
</protein>
<name>A0A834X101_9FABA</name>
<dbReference type="Pfam" id="PF00646">
    <property type="entry name" value="F-box"/>
    <property type="match status" value="1"/>
</dbReference>
<dbReference type="PANTHER" id="PTHR31672:SF11">
    <property type="entry name" value="F-BOX PROTEIN CPR1-LIKE ISOFORM X2"/>
    <property type="match status" value="1"/>
</dbReference>
<dbReference type="Pfam" id="PF08268">
    <property type="entry name" value="FBA_3"/>
    <property type="match status" value="1"/>
</dbReference>
<dbReference type="InterPro" id="IPR013187">
    <property type="entry name" value="F-box-assoc_dom_typ3"/>
</dbReference>
<dbReference type="InterPro" id="IPR001810">
    <property type="entry name" value="F-box_dom"/>
</dbReference>
<comment type="caution">
    <text evidence="2">The sequence shown here is derived from an EMBL/GenBank/DDBJ whole genome shotgun (WGS) entry which is preliminary data.</text>
</comment>
<keyword evidence="3" id="KW-1185">Reference proteome</keyword>
<dbReference type="Proteomes" id="UP000634136">
    <property type="component" value="Unassembled WGS sequence"/>
</dbReference>
<dbReference type="EMBL" id="JAAIUW010000004">
    <property type="protein sequence ID" value="KAF7836435.1"/>
    <property type="molecule type" value="Genomic_DNA"/>
</dbReference>
<dbReference type="SMART" id="SM00256">
    <property type="entry name" value="FBOX"/>
    <property type="match status" value="1"/>
</dbReference>
<evidence type="ECO:0000313" key="3">
    <source>
        <dbReference type="Proteomes" id="UP000634136"/>
    </source>
</evidence>
<dbReference type="Gene3D" id="1.20.1280.50">
    <property type="match status" value="1"/>
</dbReference>
<feature type="domain" description="F-box" evidence="1">
    <location>
        <begin position="47"/>
        <end position="97"/>
    </location>
</feature>
<dbReference type="InterPro" id="IPR050796">
    <property type="entry name" value="SCF_F-box_component"/>
</dbReference>
<organism evidence="2 3">
    <name type="scientific">Senna tora</name>
    <dbReference type="NCBI Taxonomy" id="362788"/>
    <lineage>
        <taxon>Eukaryota</taxon>
        <taxon>Viridiplantae</taxon>
        <taxon>Streptophyta</taxon>
        <taxon>Embryophyta</taxon>
        <taxon>Tracheophyta</taxon>
        <taxon>Spermatophyta</taxon>
        <taxon>Magnoliopsida</taxon>
        <taxon>eudicotyledons</taxon>
        <taxon>Gunneridae</taxon>
        <taxon>Pentapetalae</taxon>
        <taxon>rosids</taxon>
        <taxon>fabids</taxon>
        <taxon>Fabales</taxon>
        <taxon>Fabaceae</taxon>
        <taxon>Caesalpinioideae</taxon>
        <taxon>Cassia clade</taxon>
        <taxon>Senna</taxon>
    </lineage>
</organism>
<dbReference type="NCBIfam" id="TIGR01640">
    <property type="entry name" value="F_box_assoc_1"/>
    <property type="match status" value="1"/>
</dbReference>